<dbReference type="AlphaFoldDB" id="G0MR37"/>
<dbReference type="Proteomes" id="UP000008068">
    <property type="component" value="Unassembled WGS sequence"/>
</dbReference>
<keyword evidence="2" id="KW-1185">Reference proteome</keyword>
<gene>
    <name evidence="1" type="ORF">CAEBREN_21131</name>
</gene>
<protein>
    <submittedName>
        <fullName evidence="1">Uncharacterized protein</fullName>
    </submittedName>
</protein>
<dbReference type="EMBL" id="GL379808">
    <property type="protein sequence ID" value="EGT42014.1"/>
    <property type="molecule type" value="Genomic_DNA"/>
</dbReference>
<name>G0MR37_CAEBE</name>
<evidence type="ECO:0000313" key="1">
    <source>
        <dbReference type="EMBL" id="EGT42014.1"/>
    </source>
</evidence>
<accession>G0MR37</accession>
<proteinExistence type="predicted"/>
<sequence>MIFYYFPVHWKVLIEFKLCRTFLLITIFYG</sequence>
<dbReference type="HOGENOM" id="CLU_3406685_0_0_1"/>
<dbReference type="InParanoid" id="G0MR37"/>
<reference evidence="2" key="1">
    <citation type="submission" date="2011-07" db="EMBL/GenBank/DDBJ databases">
        <authorList>
            <consortium name="Caenorhabditis brenneri Sequencing and Analysis Consortium"/>
            <person name="Wilson R.K."/>
        </authorList>
    </citation>
    <scope>NUCLEOTIDE SEQUENCE [LARGE SCALE GENOMIC DNA]</scope>
    <source>
        <strain evidence="2">PB2801</strain>
    </source>
</reference>
<evidence type="ECO:0000313" key="2">
    <source>
        <dbReference type="Proteomes" id="UP000008068"/>
    </source>
</evidence>
<organism evidence="2">
    <name type="scientific">Caenorhabditis brenneri</name>
    <name type="common">Nematode worm</name>
    <dbReference type="NCBI Taxonomy" id="135651"/>
    <lineage>
        <taxon>Eukaryota</taxon>
        <taxon>Metazoa</taxon>
        <taxon>Ecdysozoa</taxon>
        <taxon>Nematoda</taxon>
        <taxon>Chromadorea</taxon>
        <taxon>Rhabditida</taxon>
        <taxon>Rhabditina</taxon>
        <taxon>Rhabditomorpha</taxon>
        <taxon>Rhabditoidea</taxon>
        <taxon>Rhabditidae</taxon>
        <taxon>Peloderinae</taxon>
        <taxon>Caenorhabditis</taxon>
    </lineage>
</organism>